<evidence type="ECO:0000313" key="4">
    <source>
        <dbReference type="Proteomes" id="UP000271162"/>
    </source>
</evidence>
<feature type="compositionally biased region" description="Gly residues" evidence="1">
    <location>
        <begin position="119"/>
        <end position="131"/>
    </location>
</feature>
<reference evidence="3 4" key="2">
    <citation type="submission" date="2018-11" db="EMBL/GenBank/DDBJ databases">
        <authorList>
            <consortium name="Pathogen Informatics"/>
        </authorList>
    </citation>
    <scope>NUCLEOTIDE SEQUENCE [LARGE SCALE GENOMIC DNA]</scope>
</reference>
<evidence type="ECO:0000256" key="1">
    <source>
        <dbReference type="SAM" id="MobiDB-lite"/>
    </source>
</evidence>
<organism evidence="5">
    <name type="scientific">Nippostrongylus brasiliensis</name>
    <name type="common">Rat hookworm</name>
    <dbReference type="NCBI Taxonomy" id="27835"/>
    <lineage>
        <taxon>Eukaryota</taxon>
        <taxon>Metazoa</taxon>
        <taxon>Ecdysozoa</taxon>
        <taxon>Nematoda</taxon>
        <taxon>Chromadorea</taxon>
        <taxon>Rhabditida</taxon>
        <taxon>Rhabditina</taxon>
        <taxon>Rhabditomorpha</taxon>
        <taxon>Strongyloidea</taxon>
        <taxon>Heligmosomidae</taxon>
        <taxon>Nippostrongylus</taxon>
    </lineage>
</organism>
<dbReference type="Proteomes" id="UP000271162">
    <property type="component" value="Unassembled WGS sequence"/>
</dbReference>
<feature type="compositionally biased region" description="Low complexity" evidence="1">
    <location>
        <begin position="80"/>
        <end position="91"/>
    </location>
</feature>
<evidence type="ECO:0000313" key="3">
    <source>
        <dbReference type="EMBL" id="VDL74051.1"/>
    </source>
</evidence>
<sequence length="224" mass="21736">MVLLLRRFVLLVILSSSFVSPFKARVRAGSGDYKAVKHEADSTMGSSAAGTSSAGEGDTSDGGASTPDGGDASDGGTPTAGGSNSSDTGTATAGGGDGSGAETATAGGGDGSGAETATAGGGEGSGTGTLDGGDEPDEGVSSSGSGDEAPQDPGSGEPDASEHSTTLDPDFPLVQMFDDIPPPSNAQKSEKSDSLTHAQKSAPTMFNLASLVTGMTLLQLRAFP</sequence>
<dbReference type="EMBL" id="UYSL01020322">
    <property type="protein sequence ID" value="VDL74051.1"/>
    <property type="molecule type" value="Genomic_DNA"/>
</dbReference>
<feature type="region of interest" description="Disordered" evidence="1">
    <location>
        <begin position="39"/>
        <end position="199"/>
    </location>
</feature>
<evidence type="ECO:0000313" key="5">
    <source>
        <dbReference type="WBParaSite" id="NBR_0001046101-mRNA-1"/>
    </source>
</evidence>
<dbReference type="WBParaSite" id="NBR_0001046101-mRNA-1">
    <property type="protein sequence ID" value="NBR_0001046101-mRNA-1"/>
    <property type="gene ID" value="NBR_0001046101"/>
</dbReference>
<keyword evidence="4" id="KW-1185">Reference proteome</keyword>
<proteinExistence type="predicted"/>
<name>A0A0N4Y3Q5_NIPBR</name>
<feature type="compositionally biased region" description="Low complexity" evidence="1">
    <location>
        <begin position="42"/>
        <end position="66"/>
    </location>
</feature>
<dbReference type="AlphaFoldDB" id="A0A0N4Y3Q5"/>
<reference evidence="5" key="1">
    <citation type="submission" date="2017-02" db="UniProtKB">
        <authorList>
            <consortium name="WormBaseParasite"/>
        </authorList>
    </citation>
    <scope>IDENTIFICATION</scope>
</reference>
<dbReference type="OMA" id="MGKADMG"/>
<evidence type="ECO:0000256" key="2">
    <source>
        <dbReference type="SAM" id="SignalP"/>
    </source>
</evidence>
<feature type="compositionally biased region" description="Low complexity" evidence="1">
    <location>
        <begin position="139"/>
        <end position="148"/>
    </location>
</feature>
<feature type="chain" id="PRO_5043125192" evidence="2">
    <location>
        <begin position="25"/>
        <end position="224"/>
    </location>
</feature>
<protein>
    <submittedName>
        <fullName evidence="5">Lpxtg-motif cell wall anchor domain protein</fullName>
    </submittedName>
</protein>
<gene>
    <name evidence="3" type="ORF">NBR_LOCUS10462</name>
</gene>
<keyword evidence="2" id="KW-0732">Signal</keyword>
<feature type="signal peptide" evidence="2">
    <location>
        <begin position="1"/>
        <end position="24"/>
    </location>
</feature>
<accession>A0A0N4Y3Q5</accession>